<comment type="subcellular location">
    <subcellularLocation>
        <location evidence="6">Cell membrane</location>
        <topology evidence="6">Multi-pass membrane protein</topology>
    </subcellularLocation>
    <subcellularLocation>
        <location evidence="1">Membrane</location>
        <topology evidence="1">Multi-pass membrane protein</topology>
    </subcellularLocation>
</comment>
<accession>A0A4R7PHA8</accession>
<keyword evidence="3 6" id="KW-0812">Transmembrane</keyword>
<evidence type="ECO:0000313" key="9">
    <source>
        <dbReference type="EMBL" id="TDU32810.1"/>
    </source>
</evidence>
<comment type="caution">
    <text evidence="9">The sequence shown here is derived from an EMBL/GenBank/DDBJ whole genome shotgun (WGS) entry which is preliminary data.</text>
</comment>
<sequence length="200" mass="21689">MPVTEAPGEATDEDSAPWFPSIWTFIALDCATFGVLFGVFMSERLHDPAAYDASASLLDVRLGLANTLILITSSYLVALSAAAARRDDLPALRRLLLGGIVVGAGFAVLKLTEYAMKIAAGITPQTDAFFGYYFALTGVHFLHYGAGMLVLLVLLRRAQRVAAVDEGLTRAVMSGGIFWHMVDLLWVFLFPMLYLLGAVR</sequence>
<keyword evidence="4 7" id="KW-1133">Transmembrane helix</keyword>
<organism evidence="9 10">
    <name type="scientific">Panacagrimonas perspica</name>
    <dbReference type="NCBI Taxonomy" id="381431"/>
    <lineage>
        <taxon>Bacteria</taxon>
        <taxon>Pseudomonadati</taxon>
        <taxon>Pseudomonadota</taxon>
        <taxon>Gammaproteobacteria</taxon>
        <taxon>Nevskiales</taxon>
        <taxon>Nevskiaceae</taxon>
        <taxon>Panacagrimonas</taxon>
    </lineage>
</organism>
<reference evidence="9 10" key="1">
    <citation type="submission" date="2019-03" db="EMBL/GenBank/DDBJ databases">
        <title>Genomic Encyclopedia of Type Strains, Phase IV (KMG-IV): sequencing the most valuable type-strain genomes for metagenomic binning, comparative biology and taxonomic classification.</title>
        <authorList>
            <person name="Goeker M."/>
        </authorList>
    </citation>
    <scope>NUCLEOTIDE SEQUENCE [LARGE SCALE GENOMIC DNA]</scope>
    <source>
        <strain evidence="9 10">DSM 26377</strain>
    </source>
</reference>
<evidence type="ECO:0000256" key="3">
    <source>
        <dbReference type="ARBA" id="ARBA00022692"/>
    </source>
</evidence>
<evidence type="ECO:0000256" key="6">
    <source>
        <dbReference type="RuleBase" id="RU003376"/>
    </source>
</evidence>
<dbReference type="Pfam" id="PF00510">
    <property type="entry name" value="COX3"/>
    <property type="match status" value="1"/>
</dbReference>
<dbReference type="GO" id="GO:0005886">
    <property type="term" value="C:plasma membrane"/>
    <property type="evidence" value="ECO:0007669"/>
    <property type="project" value="UniProtKB-SubCell"/>
</dbReference>
<keyword evidence="5 7" id="KW-0472">Membrane</keyword>
<evidence type="ECO:0000256" key="4">
    <source>
        <dbReference type="ARBA" id="ARBA00022989"/>
    </source>
</evidence>
<dbReference type="SUPFAM" id="SSF81452">
    <property type="entry name" value="Cytochrome c oxidase subunit III-like"/>
    <property type="match status" value="1"/>
</dbReference>
<feature type="transmembrane region" description="Helical" evidence="7">
    <location>
        <begin position="22"/>
        <end position="42"/>
    </location>
</feature>
<dbReference type="InterPro" id="IPR035973">
    <property type="entry name" value="Cyt_c_oxidase_su3-like_sf"/>
</dbReference>
<dbReference type="EMBL" id="SOBT01000008">
    <property type="protein sequence ID" value="TDU32810.1"/>
    <property type="molecule type" value="Genomic_DNA"/>
</dbReference>
<proteinExistence type="inferred from homology"/>
<dbReference type="InterPro" id="IPR013833">
    <property type="entry name" value="Cyt_c_oxidase_su3_a-hlx"/>
</dbReference>
<evidence type="ECO:0000313" key="10">
    <source>
        <dbReference type="Proteomes" id="UP000295341"/>
    </source>
</evidence>
<dbReference type="GO" id="GO:0004129">
    <property type="term" value="F:cytochrome-c oxidase activity"/>
    <property type="evidence" value="ECO:0007669"/>
    <property type="project" value="InterPro"/>
</dbReference>
<protein>
    <submittedName>
        <fullName evidence="9">Nitric oxide reductase NorE protein</fullName>
    </submittedName>
</protein>
<dbReference type="RefSeq" id="WP_133881287.1">
    <property type="nucleotide sequence ID" value="NZ_MWIN01000036.1"/>
</dbReference>
<dbReference type="AlphaFoldDB" id="A0A4R7PHA8"/>
<dbReference type="InterPro" id="IPR024791">
    <property type="entry name" value="Cyt_c/ubiquinol_Oxase_su3"/>
</dbReference>
<comment type="similarity">
    <text evidence="2 6">Belongs to the cytochrome c oxidase subunit 3 family.</text>
</comment>
<dbReference type="InterPro" id="IPR000298">
    <property type="entry name" value="Cyt_c_oxidase-like_su3"/>
</dbReference>
<evidence type="ECO:0000256" key="7">
    <source>
        <dbReference type="SAM" id="Phobius"/>
    </source>
</evidence>
<evidence type="ECO:0000256" key="1">
    <source>
        <dbReference type="ARBA" id="ARBA00004141"/>
    </source>
</evidence>
<feature type="transmembrane region" description="Helical" evidence="7">
    <location>
        <begin position="132"/>
        <end position="155"/>
    </location>
</feature>
<dbReference type="GO" id="GO:0019646">
    <property type="term" value="P:aerobic electron transport chain"/>
    <property type="evidence" value="ECO:0007669"/>
    <property type="project" value="InterPro"/>
</dbReference>
<keyword evidence="10" id="KW-1185">Reference proteome</keyword>
<gene>
    <name evidence="9" type="ORF">DFR24_2215</name>
</gene>
<dbReference type="PANTHER" id="PTHR11403">
    <property type="entry name" value="CYTOCHROME C OXIDASE SUBUNIT III"/>
    <property type="match status" value="1"/>
</dbReference>
<feature type="transmembrane region" description="Helical" evidence="7">
    <location>
        <begin position="62"/>
        <end position="83"/>
    </location>
</feature>
<feature type="domain" description="Heme-copper oxidase subunit III family profile" evidence="8">
    <location>
        <begin position="1"/>
        <end position="198"/>
    </location>
</feature>
<evidence type="ECO:0000256" key="2">
    <source>
        <dbReference type="ARBA" id="ARBA00010581"/>
    </source>
</evidence>
<dbReference type="PANTHER" id="PTHR11403:SF6">
    <property type="entry name" value="NITRIC OXIDE REDUCTASE SUBUNIT E"/>
    <property type="match status" value="1"/>
</dbReference>
<dbReference type="PROSITE" id="PS50253">
    <property type="entry name" value="COX3"/>
    <property type="match status" value="1"/>
</dbReference>
<evidence type="ECO:0000256" key="5">
    <source>
        <dbReference type="ARBA" id="ARBA00023136"/>
    </source>
</evidence>
<evidence type="ECO:0000259" key="8">
    <source>
        <dbReference type="PROSITE" id="PS50253"/>
    </source>
</evidence>
<dbReference type="Proteomes" id="UP000295341">
    <property type="component" value="Unassembled WGS sequence"/>
</dbReference>
<dbReference type="Gene3D" id="1.20.120.80">
    <property type="entry name" value="Cytochrome c oxidase, subunit III, four-helix bundle"/>
    <property type="match status" value="1"/>
</dbReference>
<dbReference type="OrthoDB" id="9810850at2"/>
<feature type="transmembrane region" description="Helical" evidence="7">
    <location>
        <begin position="95"/>
        <end position="112"/>
    </location>
</feature>
<name>A0A4R7PHA8_9GAMM</name>
<feature type="transmembrane region" description="Helical" evidence="7">
    <location>
        <begin position="176"/>
        <end position="197"/>
    </location>
</feature>